<dbReference type="Pfam" id="PF08268">
    <property type="entry name" value="FBA_3"/>
    <property type="match status" value="1"/>
</dbReference>
<dbReference type="PANTHER" id="PTHR35546:SF134">
    <property type="entry name" value="F-BOX ASSOCIATED DOMAIN-CONTAINING PROTEIN"/>
    <property type="match status" value="1"/>
</dbReference>
<evidence type="ECO:0000259" key="2">
    <source>
        <dbReference type="Pfam" id="PF08268"/>
    </source>
</evidence>
<gene>
    <name evidence="3" type="ORF">CASFOL_006860</name>
</gene>
<feature type="domain" description="F-box associated beta-propeller type 3" evidence="2">
    <location>
        <begin position="89"/>
        <end position="218"/>
    </location>
</feature>
<dbReference type="InterPro" id="IPR017451">
    <property type="entry name" value="F-box-assoc_interact_dom"/>
</dbReference>
<accession>A0ABD3E845</accession>
<dbReference type="AlphaFoldDB" id="A0ABD3E845"/>
<dbReference type="InterPro" id="IPR013187">
    <property type="entry name" value="F-box-assoc_dom_typ3"/>
</dbReference>
<evidence type="ECO:0008006" key="5">
    <source>
        <dbReference type="Google" id="ProtNLM"/>
    </source>
</evidence>
<dbReference type="InterPro" id="IPR001810">
    <property type="entry name" value="F-box_dom"/>
</dbReference>
<feature type="domain" description="F-box" evidence="1">
    <location>
        <begin position="11"/>
        <end position="47"/>
    </location>
</feature>
<dbReference type="SUPFAM" id="SSF81383">
    <property type="entry name" value="F-box domain"/>
    <property type="match status" value="1"/>
</dbReference>
<proteinExistence type="predicted"/>
<keyword evidence="4" id="KW-1185">Reference proteome</keyword>
<dbReference type="PANTHER" id="PTHR35546">
    <property type="entry name" value="F-BOX PROTEIN INTERACTION DOMAIN PROTEIN-RELATED"/>
    <property type="match status" value="1"/>
</dbReference>
<organism evidence="3 4">
    <name type="scientific">Castilleja foliolosa</name>
    <dbReference type="NCBI Taxonomy" id="1961234"/>
    <lineage>
        <taxon>Eukaryota</taxon>
        <taxon>Viridiplantae</taxon>
        <taxon>Streptophyta</taxon>
        <taxon>Embryophyta</taxon>
        <taxon>Tracheophyta</taxon>
        <taxon>Spermatophyta</taxon>
        <taxon>Magnoliopsida</taxon>
        <taxon>eudicotyledons</taxon>
        <taxon>Gunneridae</taxon>
        <taxon>Pentapetalae</taxon>
        <taxon>asterids</taxon>
        <taxon>lamiids</taxon>
        <taxon>Lamiales</taxon>
        <taxon>Orobanchaceae</taxon>
        <taxon>Pedicularideae</taxon>
        <taxon>Castillejinae</taxon>
        <taxon>Castilleja</taxon>
    </lineage>
</organism>
<dbReference type="NCBIfam" id="TIGR01640">
    <property type="entry name" value="F_box_assoc_1"/>
    <property type="match status" value="1"/>
</dbReference>
<dbReference type="Pfam" id="PF00646">
    <property type="entry name" value="F-box"/>
    <property type="match status" value="1"/>
</dbReference>
<dbReference type="Proteomes" id="UP001632038">
    <property type="component" value="Unassembled WGS sequence"/>
</dbReference>
<comment type="caution">
    <text evidence="3">The sequence shown here is derived from an EMBL/GenBank/DDBJ whole genome shotgun (WGS) entry which is preliminary data.</text>
</comment>
<dbReference type="Gene3D" id="1.20.1280.50">
    <property type="match status" value="1"/>
</dbReference>
<evidence type="ECO:0000313" key="4">
    <source>
        <dbReference type="Proteomes" id="UP001632038"/>
    </source>
</evidence>
<protein>
    <recommendedName>
        <fullName evidence="5">F-box domain-containing protein</fullName>
    </recommendedName>
</protein>
<evidence type="ECO:0000259" key="1">
    <source>
        <dbReference type="Pfam" id="PF00646"/>
    </source>
</evidence>
<name>A0ABD3E845_9LAMI</name>
<dbReference type="InterPro" id="IPR055290">
    <property type="entry name" value="At3g26010-like"/>
</dbReference>
<dbReference type="InterPro" id="IPR036047">
    <property type="entry name" value="F-box-like_dom_sf"/>
</dbReference>
<reference evidence="4" key="1">
    <citation type="journal article" date="2024" name="IScience">
        <title>Strigolactones Initiate the Formation of Haustorium-like Structures in Castilleja.</title>
        <authorList>
            <person name="Buerger M."/>
            <person name="Peterson D."/>
            <person name="Chory J."/>
        </authorList>
    </citation>
    <scope>NUCLEOTIDE SEQUENCE [LARGE SCALE GENOMIC DNA]</scope>
</reference>
<evidence type="ECO:0000313" key="3">
    <source>
        <dbReference type="EMBL" id="KAL3650457.1"/>
    </source>
</evidence>
<dbReference type="CDD" id="cd22157">
    <property type="entry name" value="F-box_AtFBW1-like"/>
    <property type="match status" value="1"/>
</dbReference>
<dbReference type="EMBL" id="JAVIJP010000007">
    <property type="protein sequence ID" value="KAL3650457.1"/>
    <property type="molecule type" value="Genomic_DNA"/>
</dbReference>
<sequence length="387" mass="45921">MNSAEIVVSIEDLLQEILIRVPIKPLSRFQLVSKHWHSLISNPRFCCRVRSNPAAVGIFYPPSQKYRVTEQNGHEYRYIPFGPNPNRPQKIDFTQNPYGIQFYPSCNGLLLCQTYRRYPGEPRFYVYNPTTNKFSAFPKPGGNLNEIGYMHLVFDPSKSHHYKVVCIKVVSMEMKLRQVEVYSSETRVPWVKCGEPFKADIDIANGVYWNGAIHWLKHLWCGSVIRESLYFNPDDLHHLLAGPQIMPTPPTHHRDYRCFDYYFGESCNHLHYIPMVMENTQTHFTVYEMRADYSEWFVKYRVEGYKIMDACWDNLKPEDSFRFYNFRILTMVRGDKEEDTFLIFKYDRKITKYNLVSGAFETIYEFEEYTPNDKNILFQYIESMCRV</sequence>